<feature type="region of interest" description="Disordered" evidence="1">
    <location>
        <begin position="1"/>
        <end position="58"/>
    </location>
</feature>
<feature type="compositionally biased region" description="Basic and acidic residues" evidence="1">
    <location>
        <begin position="1"/>
        <end position="18"/>
    </location>
</feature>
<evidence type="ECO:0000313" key="3">
    <source>
        <dbReference type="Proteomes" id="UP000199029"/>
    </source>
</evidence>
<keyword evidence="3" id="KW-1185">Reference proteome</keyword>
<accession>A0A1I5YXL4</accession>
<dbReference type="Proteomes" id="UP000199029">
    <property type="component" value="Unassembled WGS sequence"/>
</dbReference>
<sequence>MPNKSPLDEQQRRERWEQEQEAAENAEKFAYANGNDDVASESEMDDIREMMNPDGEED</sequence>
<evidence type="ECO:0000313" key="2">
    <source>
        <dbReference type="EMBL" id="SFQ48954.1"/>
    </source>
</evidence>
<gene>
    <name evidence="2" type="ORF">SAMN04515668_2523</name>
</gene>
<dbReference type="STRING" id="1227077.SAMN04515668_2523"/>
<protein>
    <submittedName>
        <fullName evidence="2">Uncharacterized protein</fullName>
    </submittedName>
</protein>
<dbReference type="EMBL" id="FOXS01000003">
    <property type="protein sequence ID" value="SFQ48954.1"/>
    <property type="molecule type" value="Genomic_DNA"/>
</dbReference>
<evidence type="ECO:0000256" key="1">
    <source>
        <dbReference type="SAM" id="MobiDB-lite"/>
    </source>
</evidence>
<reference evidence="3" key="1">
    <citation type="submission" date="2016-10" db="EMBL/GenBank/DDBJ databases">
        <authorList>
            <person name="Varghese N."/>
            <person name="Submissions S."/>
        </authorList>
    </citation>
    <scope>NUCLEOTIDE SEQUENCE [LARGE SCALE GENOMIC DNA]</scope>
    <source>
        <strain evidence="3">OR362-8,ATCC BAA-1266,JCM 13504</strain>
    </source>
</reference>
<organism evidence="2 3">
    <name type="scientific">Hymenobacter arizonensis</name>
    <name type="common">Siccationidurans arizonensis</name>
    <dbReference type="NCBI Taxonomy" id="1227077"/>
    <lineage>
        <taxon>Bacteria</taxon>
        <taxon>Pseudomonadati</taxon>
        <taxon>Bacteroidota</taxon>
        <taxon>Cytophagia</taxon>
        <taxon>Cytophagales</taxon>
        <taxon>Hymenobacteraceae</taxon>
        <taxon>Hymenobacter</taxon>
    </lineage>
</organism>
<dbReference type="RefSeq" id="WP_177204708.1">
    <property type="nucleotide sequence ID" value="NZ_FOXS01000003.1"/>
</dbReference>
<dbReference type="AlphaFoldDB" id="A0A1I5YXL4"/>
<name>A0A1I5YXL4_HYMAR</name>
<proteinExistence type="predicted"/>